<protein>
    <submittedName>
        <fullName evidence="2">Uncharacterized protein</fullName>
    </submittedName>
</protein>
<keyword evidence="3" id="KW-1185">Reference proteome</keyword>
<accession>J3KUZ8</accession>
<sequence length="101" mass="11522">MVYMEIKRYVSLLISINILRCSCICFTCYVYVYEANDYLSHILFSPFYNGNMEIMKVYRCSSKSISHDSIVVRFPSFADGRFPVIVLCDSGTAGGMGVFPR</sequence>
<keyword evidence="1" id="KW-1133">Transmembrane helix</keyword>
<organism evidence="2">
    <name type="scientific">Oryza brachyantha</name>
    <name type="common">malo sina</name>
    <dbReference type="NCBI Taxonomy" id="4533"/>
    <lineage>
        <taxon>Eukaryota</taxon>
        <taxon>Viridiplantae</taxon>
        <taxon>Streptophyta</taxon>
        <taxon>Embryophyta</taxon>
        <taxon>Tracheophyta</taxon>
        <taxon>Spermatophyta</taxon>
        <taxon>Magnoliopsida</taxon>
        <taxon>Liliopsida</taxon>
        <taxon>Poales</taxon>
        <taxon>Poaceae</taxon>
        <taxon>BOP clade</taxon>
        <taxon>Oryzoideae</taxon>
        <taxon>Oryzeae</taxon>
        <taxon>Oryzinae</taxon>
        <taxon>Oryza</taxon>
    </lineage>
</organism>
<dbReference type="Proteomes" id="UP000006038">
    <property type="component" value="Unassembled WGS sequence"/>
</dbReference>
<evidence type="ECO:0000313" key="2">
    <source>
        <dbReference type="EnsemblPlants" id="OB0095G10030.1"/>
    </source>
</evidence>
<evidence type="ECO:0000256" key="1">
    <source>
        <dbReference type="SAM" id="Phobius"/>
    </source>
</evidence>
<dbReference type="HOGENOM" id="CLU_2296068_0_0_1"/>
<proteinExistence type="predicted"/>
<keyword evidence="1" id="KW-0812">Transmembrane</keyword>
<feature type="transmembrane region" description="Helical" evidence="1">
    <location>
        <begin position="12"/>
        <end position="32"/>
    </location>
</feature>
<dbReference type="Gramene" id="OB0095G10030.1">
    <property type="protein sequence ID" value="OB0095G10030.1"/>
    <property type="gene ID" value="OB0095G10030"/>
</dbReference>
<name>J3KUZ8_ORYBR</name>
<dbReference type="EnsemblPlants" id="OB0095G10030.1">
    <property type="protein sequence ID" value="OB0095G10030.1"/>
    <property type="gene ID" value="OB0095G10030"/>
</dbReference>
<reference evidence="2" key="1">
    <citation type="submission" date="2015-06" db="UniProtKB">
        <authorList>
            <consortium name="EnsemblPlants"/>
        </authorList>
    </citation>
    <scope>IDENTIFICATION</scope>
</reference>
<evidence type="ECO:0000313" key="3">
    <source>
        <dbReference type="Proteomes" id="UP000006038"/>
    </source>
</evidence>
<keyword evidence="1" id="KW-0472">Membrane</keyword>
<dbReference type="AlphaFoldDB" id="J3KUZ8"/>